<evidence type="ECO:0000256" key="3">
    <source>
        <dbReference type="ARBA" id="ARBA00023015"/>
    </source>
</evidence>
<evidence type="ECO:0000256" key="2">
    <source>
        <dbReference type="ARBA" id="ARBA00006454"/>
    </source>
</evidence>
<evidence type="ECO:0000256" key="4">
    <source>
        <dbReference type="ARBA" id="ARBA00023125"/>
    </source>
</evidence>
<feature type="region of interest" description="Disordered" evidence="10">
    <location>
        <begin position="657"/>
        <end position="692"/>
    </location>
</feature>
<dbReference type="SMART" id="SM00574">
    <property type="entry name" value="POX"/>
    <property type="match status" value="1"/>
</dbReference>
<evidence type="ECO:0000256" key="5">
    <source>
        <dbReference type="ARBA" id="ARBA00023155"/>
    </source>
</evidence>
<feature type="compositionally biased region" description="Basic and acidic residues" evidence="10">
    <location>
        <begin position="669"/>
        <end position="678"/>
    </location>
</feature>
<feature type="DNA-binding region" description="Homeobox" evidence="8">
    <location>
        <begin position="586"/>
        <end position="648"/>
    </location>
</feature>
<dbReference type="AlphaFoldDB" id="Q7XA57"/>
<dbReference type="FunFam" id="1.10.10.60:FF:000117">
    <property type="entry name" value="BEL1-like homeodomain protein 9"/>
    <property type="match status" value="1"/>
</dbReference>
<evidence type="ECO:0000256" key="6">
    <source>
        <dbReference type="ARBA" id="ARBA00023163"/>
    </source>
</evidence>
<evidence type="ECO:0000256" key="1">
    <source>
        <dbReference type="ARBA" id="ARBA00004123"/>
    </source>
</evidence>
<keyword evidence="6" id="KW-0804">Transcription</keyword>
<dbReference type="InterPro" id="IPR006563">
    <property type="entry name" value="POX_dom"/>
</dbReference>
<evidence type="ECO:0000259" key="11">
    <source>
        <dbReference type="PROSITE" id="PS50071"/>
    </source>
</evidence>
<feature type="compositionally biased region" description="Basic and acidic residues" evidence="10">
    <location>
        <begin position="317"/>
        <end position="330"/>
    </location>
</feature>
<evidence type="ECO:0000256" key="7">
    <source>
        <dbReference type="ARBA" id="ARBA00023242"/>
    </source>
</evidence>
<feature type="region of interest" description="Disordered" evidence="10">
    <location>
        <begin position="316"/>
        <end position="343"/>
    </location>
</feature>
<evidence type="ECO:0000256" key="8">
    <source>
        <dbReference type="PROSITE-ProRule" id="PRU00108"/>
    </source>
</evidence>
<feature type="region of interest" description="Disordered" evidence="10">
    <location>
        <begin position="1"/>
        <end position="21"/>
    </location>
</feature>
<dbReference type="PANTHER" id="PTHR11850">
    <property type="entry name" value="HOMEOBOX PROTEIN TRANSCRIPTION FACTORS"/>
    <property type="match status" value="1"/>
</dbReference>
<feature type="non-terminal residue" evidence="12">
    <location>
        <position position="1"/>
    </location>
</feature>
<comment type="similarity">
    <text evidence="2">Belongs to the TALE/BELL homeobox family.</text>
</comment>
<dbReference type="Gene3D" id="1.10.10.60">
    <property type="entry name" value="Homeodomain-like"/>
    <property type="match status" value="1"/>
</dbReference>
<dbReference type="InterPro" id="IPR050224">
    <property type="entry name" value="TALE_homeobox"/>
</dbReference>
<keyword evidence="7 8" id="KW-0539">Nucleus</keyword>
<dbReference type="InterPro" id="IPR009057">
    <property type="entry name" value="Homeodomain-like_sf"/>
</dbReference>
<dbReference type="SMART" id="SM00389">
    <property type="entry name" value="HOX"/>
    <property type="match status" value="1"/>
</dbReference>
<sequence length="900" mass="97583">ASQSTVAAESHSKSKSVGDRMPLYDASMIPGSEMFNFSAEAELLSFQSKNLSSQQSASSEDAVSCRPVAAGPFTSFGHTVSKDSVVSNVTSWKNYSAQGSEEWPGRVILNSVGYEGGQDSLATPLMLGGSVKEVAAQADAMRLYLMNPGYDAYSEASTAAHSSNNIANQIHDVHKQIVEVPAHFQSYIQNHAVSVVGETSHSSGSQWVSGTNELALLPSYSDIQNGHYLPSSRYYGIGSWANRHNALQDSYQGAFVEGKVGVEVRPQQLSIGRDGCGPSGQGLSLSLSPHQPSEVPLHQIDAVCNRTNILQLSADQLKGKSEDVQSRNEGAHGPQGHPSPYSRRVLSRVGAPMDLQMNVGPLGPFTGYATILKGSKYLKPAQQLLEEFCNVGKGLNYQCNPSKQKLLGHHLSAEKSLPDAVIPPISTTVKGEVDGRKASACAASSSMSVVDKTSSEPAMGEQLVISGARFEMHKKRTRLLALLDELQRRYRQYNDQMQMIITSFESVGGLGAAAPYTSLALKAMSRHFKCLKDAIGDQLKVISKALGNESSLPGVSVGETPRLRLVDQGIRNQRSVHHLGMLEQHAWRPQRGLPERAVSVLRAWLFEHFLHPYPTDADKHMLARQTGLSRSQVSNWFINARVGLWKPMVEEMYELETREASQVDAPPGKTDREERDTSKGGISTEKNASGRGKVLMETISEMQSVSGCGSSSKLEQTTSTSQNGHENCGTSVSIPLESSYLHAHEADAARETAVNVNRHFSGQTQGMPTSHSAISGVESDSGYADSSGFSYEQATKRLRQGLGNTIDFSSYMGGRISHESLNPRPTGNASVSLTLGLRHSGAQEKYTGALYLPREDTLQGCNSRYEIHEIHDGHNQACVGGFETHDIQFRKHLIGTQLLQ</sequence>
<dbReference type="EMBL" id="AJ318871">
    <property type="protein sequence ID" value="CAC82981.1"/>
    <property type="molecule type" value="mRNA"/>
</dbReference>
<proteinExistence type="evidence at transcript level"/>
<gene>
    <name evidence="12" type="primary">melbel1</name>
</gene>
<keyword evidence="4 8" id="KW-0238">DNA-binding</keyword>
<keyword evidence="9" id="KW-0175">Coiled coil</keyword>
<keyword evidence="5 8" id="KW-0371">Homeobox</keyword>
<dbReference type="InterPro" id="IPR008422">
    <property type="entry name" value="KN_HD"/>
</dbReference>
<feature type="region of interest" description="Disordered" evidence="10">
    <location>
        <begin position="704"/>
        <end position="728"/>
    </location>
</feature>
<dbReference type="InterPro" id="IPR001356">
    <property type="entry name" value="HD"/>
</dbReference>
<accession>Q7XA57</accession>
<reference evidence="12" key="1">
    <citation type="journal article" date="2002" name="Dev. Genes Evol.">
        <title>Ancestry and diversity of BEL1-like homeobox genes revealed by gymnosperm ( Gnetum gnemon) homologs.</title>
        <authorList>
            <person name="Becker A."/>
            <person name="Bey M."/>
            <person name="Burglin T.R."/>
            <person name="Saedler H."/>
            <person name="Theissen G."/>
        </authorList>
    </citation>
    <scope>NUCLEOTIDE SEQUENCE</scope>
</reference>
<evidence type="ECO:0000313" key="12">
    <source>
        <dbReference type="EMBL" id="CAC82981.1"/>
    </source>
</evidence>
<dbReference type="GO" id="GO:0003677">
    <property type="term" value="F:DNA binding"/>
    <property type="evidence" value="ECO:0007669"/>
    <property type="project" value="UniProtKB-UniRule"/>
</dbReference>
<feature type="coiled-coil region" evidence="9">
    <location>
        <begin position="476"/>
        <end position="503"/>
    </location>
</feature>
<evidence type="ECO:0000256" key="10">
    <source>
        <dbReference type="SAM" id="MobiDB-lite"/>
    </source>
</evidence>
<dbReference type="PROSITE" id="PS50071">
    <property type="entry name" value="HOMEOBOX_2"/>
    <property type="match status" value="1"/>
</dbReference>
<dbReference type="SUPFAM" id="SSF46689">
    <property type="entry name" value="Homeodomain-like"/>
    <property type="match status" value="1"/>
</dbReference>
<dbReference type="Pfam" id="PF05920">
    <property type="entry name" value="Homeobox_KN"/>
    <property type="match status" value="1"/>
</dbReference>
<organism evidence="12">
    <name type="scientific">Gnetum gnemon</name>
    <name type="common">Spanish joint-fir</name>
    <name type="synonym">Gnetum acutatum</name>
    <dbReference type="NCBI Taxonomy" id="3382"/>
    <lineage>
        <taxon>Eukaryota</taxon>
        <taxon>Viridiplantae</taxon>
        <taxon>Streptophyta</taxon>
        <taxon>Embryophyta</taxon>
        <taxon>Tracheophyta</taxon>
        <taxon>Spermatophyta</taxon>
        <taxon>Gnetopsida</taxon>
        <taxon>Gnetidae</taxon>
        <taxon>Gnetales</taxon>
        <taxon>Gnetaceae</taxon>
        <taxon>Gnetum</taxon>
    </lineage>
</organism>
<dbReference type="GO" id="GO:0005634">
    <property type="term" value="C:nucleus"/>
    <property type="evidence" value="ECO:0007669"/>
    <property type="project" value="UniProtKB-SubCell"/>
</dbReference>
<evidence type="ECO:0000256" key="9">
    <source>
        <dbReference type="SAM" id="Coils"/>
    </source>
</evidence>
<name>Q7XA57_GNEGN</name>
<protein>
    <submittedName>
        <fullName evidence="12">Putative BEL1-like protein</fullName>
    </submittedName>
</protein>
<comment type="subcellular location">
    <subcellularLocation>
        <location evidence="1 8">Nucleus</location>
    </subcellularLocation>
</comment>
<dbReference type="GO" id="GO:0006355">
    <property type="term" value="P:regulation of DNA-templated transcription"/>
    <property type="evidence" value="ECO:0007669"/>
    <property type="project" value="InterPro"/>
</dbReference>
<dbReference type="CDD" id="cd00086">
    <property type="entry name" value="homeodomain"/>
    <property type="match status" value="1"/>
</dbReference>
<feature type="domain" description="Homeobox" evidence="11">
    <location>
        <begin position="584"/>
        <end position="647"/>
    </location>
</feature>
<dbReference type="Pfam" id="PF07526">
    <property type="entry name" value="POX"/>
    <property type="match status" value="1"/>
</dbReference>
<keyword evidence="3" id="KW-0805">Transcription regulation</keyword>